<feature type="compositionally biased region" description="Basic residues" evidence="1">
    <location>
        <begin position="30"/>
        <end position="47"/>
    </location>
</feature>
<evidence type="ECO:0000313" key="2">
    <source>
        <dbReference type="EMBL" id="GIY54973.1"/>
    </source>
</evidence>
<sequence>MQLMCGSPSVPRRAAGLKLTSSLASLSPTLRRRRRQMGCKKWRRKKPPTNERGVRPEQTEGQNNGAHRFRGKTIIFSSPALCKEYLGKRGGGAISNRPRDRIHNGWTHICPLIVPQFLHFSINLIYWF</sequence>
<feature type="region of interest" description="Disordered" evidence="1">
    <location>
        <begin position="30"/>
        <end position="67"/>
    </location>
</feature>
<keyword evidence="3" id="KW-1185">Reference proteome</keyword>
<name>A0AAV4UB49_CAEEX</name>
<gene>
    <name evidence="2" type="ORF">CEXT_713781</name>
</gene>
<dbReference type="EMBL" id="BPLR01012584">
    <property type="protein sequence ID" value="GIY54973.1"/>
    <property type="molecule type" value="Genomic_DNA"/>
</dbReference>
<dbReference type="AlphaFoldDB" id="A0AAV4UB49"/>
<accession>A0AAV4UB49</accession>
<comment type="caution">
    <text evidence="2">The sequence shown here is derived from an EMBL/GenBank/DDBJ whole genome shotgun (WGS) entry which is preliminary data.</text>
</comment>
<evidence type="ECO:0000256" key="1">
    <source>
        <dbReference type="SAM" id="MobiDB-lite"/>
    </source>
</evidence>
<reference evidence="2 3" key="1">
    <citation type="submission" date="2021-06" db="EMBL/GenBank/DDBJ databases">
        <title>Caerostris extrusa draft genome.</title>
        <authorList>
            <person name="Kono N."/>
            <person name="Arakawa K."/>
        </authorList>
    </citation>
    <scope>NUCLEOTIDE SEQUENCE [LARGE SCALE GENOMIC DNA]</scope>
</reference>
<dbReference type="Proteomes" id="UP001054945">
    <property type="component" value="Unassembled WGS sequence"/>
</dbReference>
<feature type="compositionally biased region" description="Basic and acidic residues" evidence="1">
    <location>
        <begin position="48"/>
        <end position="58"/>
    </location>
</feature>
<evidence type="ECO:0000313" key="3">
    <source>
        <dbReference type="Proteomes" id="UP001054945"/>
    </source>
</evidence>
<protein>
    <submittedName>
        <fullName evidence="2">Uncharacterized protein</fullName>
    </submittedName>
</protein>
<organism evidence="2 3">
    <name type="scientific">Caerostris extrusa</name>
    <name type="common">Bark spider</name>
    <name type="synonym">Caerostris bankana</name>
    <dbReference type="NCBI Taxonomy" id="172846"/>
    <lineage>
        <taxon>Eukaryota</taxon>
        <taxon>Metazoa</taxon>
        <taxon>Ecdysozoa</taxon>
        <taxon>Arthropoda</taxon>
        <taxon>Chelicerata</taxon>
        <taxon>Arachnida</taxon>
        <taxon>Araneae</taxon>
        <taxon>Araneomorphae</taxon>
        <taxon>Entelegynae</taxon>
        <taxon>Araneoidea</taxon>
        <taxon>Araneidae</taxon>
        <taxon>Caerostris</taxon>
    </lineage>
</organism>
<proteinExistence type="predicted"/>